<evidence type="ECO:0000256" key="1">
    <source>
        <dbReference type="SAM" id="MobiDB-lite"/>
    </source>
</evidence>
<gene>
    <name evidence="2" type="ORF">BREV_BREV_03575</name>
</gene>
<reference evidence="2 3" key="1">
    <citation type="submission" date="2018-11" db="EMBL/GenBank/DDBJ databases">
        <authorList>
            <person name="Peiro R."/>
            <person name="Begona"/>
            <person name="Cbmso G."/>
            <person name="Lopez M."/>
            <person name="Gonzalez S."/>
            <person name="Sacristan E."/>
            <person name="Castillo E."/>
        </authorList>
    </citation>
    <scope>NUCLEOTIDE SEQUENCE [LARGE SCALE GENOMIC DNA]</scope>
    <source>
        <strain evidence="2">Brev_genome</strain>
    </source>
</reference>
<organism evidence="2 3">
    <name type="scientific">Brevundimonas mediterranea</name>
    <dbReference type="NCBI Taxonomy" id="74329"/>
    <lineage>
        <taxon>Bacteria</taxon>
        <taxon>Pseudomonadati</taxon>
        <taxon>Pseudomonadota</taxon>
        <taxon>Alphaproteobacteria</taxon>
        <taxon>Caulobacterales</taxon>
        <taxon>Caulobacteraceae</taxon>
        <taxon>Brevundimonas</taxon>
    </lineage>
</organism>
<name>A0A7Z8Y202_9CAUL</name>
<proteinExistence type="predicted"/>
<dbReference type="Proteomes" id="UP000289220">
    <property type="component" value="Unassembled WGS sequence"/>
</dbReference>
<feature type="compositionally biased region" description="Polar residues" evidence="1">
    <location>
        <begin position="72"/>
        <end position="82"/>
    </location>
</feature>
<sequence length="82" mass="8483">MIPTEAWVGNRPMATVDTPMVIRAATSVALRPTRSPKCPKARAPTGRAKKAMEKVAKDDSMAVVGSAPGKNSFGNTSTAAVA</sequence>
<keyword evidence="3" id="KW-1185">Reference proteome</keyword>
<comment type="caution">
    <text evidence="2">The sequence shown here is derived from an EMBL/GenBank/DDBJ whole genome shotgun (WGS) entry which is preliminary data.</text>
</comment>
<accession>A0A7Z8Y202</accession>
<evidence type="ECO:0000313" key="2">
    <source>
        <dbReference type="EMBL" id="VDC49416.1"/>
    </source>
</evidence>
<dbReference type="AlphaFoldDB" id="A0A7Z8Y202"/>
<dbReference type="EMBL" id="UXHF01000182">
    <property type="protein sequence ID" value="VDC49416.1"/>
    <property type="molecule type" value="Genomic_DNA"/>
</dbReference>
<evidence type="ECO:0000313" key="3">
    <source>
        <dbReference type="Proteomes" id="UP000289220"/>
    </source>
</evidence>
<feature type="compositionally biased region" description="Basic and acidic residues" evidence="1">
    <location>
        <begin position="50"/>
        <end position="60"/>
    </location>
</feature>
<feature type="region of interest" description="Disordered" evidence="1">
    <location>
        <begin position="31"/>
        <end position="82"/>
    </location>
</feature>
<protein>
    <submittedName>
        <fullName evidence="2">Uncharacterized protein</fullName>
    </submittedName>
</protein>